<evidence type="ECO:0000256" key="1">
    <source>
        <dbReference type="ARBA" id="ARBA00010928"/>
    </source>
</evidence>
<keyword evidence="5" id="KW-1185">Reference proteome</keyword>
<dbReference type="SUPFAM" id="SSF51735">
    <property type="entry name" value="NAD(P)-binding Rossmann-fold domains"/>
    <property type="match status" value="1"/>
</dbReference>
<feature type="domain" description="Gfo/Idh/MocA-like oxidoreductase C-terminal" evidence="3">
    <location>
        <begin position="136"/>
        <end position="398"/>
    </location>
</feature>
<dbReference type="EMBL" id="LWMH01000001">
    <property type="protein sequence ID" value="KZS46689.1"/>
    <property type="molecule type" value="Genomic_DNA"/>
</dbReference>
<proteinExistence type="inferred from homology"/>
<dbReference type="PANTHER" id="PTHR43377:SF2">
    <property type="entry name" value="BINDING ROSSMANN FOLD OXIDOREDUCTASE, PUTATIVE (AFU_ORTHOLOGUE AFUA_4G00560)-RELATED"/>
    <property type="match status" value="1"/>
</dbReference>
<dbReference type="Pfam" id="PF02894">
    <property type="entry name" value="GFO_IDH_MocA_C"/>
    <property type="match status" value="1"/>
</dbReference>
<protein>
    <submittedName>
        <fullName evidence="4">Oxidoreductase</fullName>
    </submittedName>
</protein>
<dbReference type="PANTHER" id="PTHR43377">
    <property type="entry name" value="BILIVERDIN REDUCTASE A"/>
    <property type="match status" value="1"/>
</dbReference>
<reference evidence="4" key="1">
    <citation type="journal article" date="2016" name="Genome Announc.">
        <title>Draft genomes of two strains of Paenibacillus glucanolyticus with capability to degrade lignocellulose.</title>
        <authorList>
            <person name="Mathews S.L."/>
            <person name="Pawlak J."/>
            <person name="Grunden A.M."/>
        </authorList>
    </citation>
    <scope>NUCLEOTIDE SEQUENCE [LARGE SCALE GENOMIC DNA]</scope>
    <source>
        <strain evidence="4">SLM1</strain>
    </source>
</reference>
<evidence type="ECO:0000259" key="2">
    <source>
        <dbReference type="Pfam" id="PF01408"/>
    </source>
</evidence>
<name>A0A163JNF9_9BACL</name>
<feature type="domain" description="Gfo/Idh/MocA-like oxidoreductase N-terminal" evidence="2">
    <location>
        <begin position="3"/>
        <end position="124"/>
    </location>
</feature>
<dbReference type="STRING" id="59843.A3958_12095"/>
<dbReference type="InterPro" id="IPR036291">
    <property type="entry name" value="NAD(P)-bd_dom_sf"/>
</dbReference>
<dbReference type="Gene3D" id="3.30.360.10">
    <property type="entry name" value="Dihydrodipicolinate Reductase, domain 2"/>
    <property type="match status" value="1"/>
</dbReference>
<dbReference type="GeneID" id="97557967"/>
<dbReference type="InterPro" id="IPR051450">
    <property type="entry name" value="Gfo/Idh/MocA_Oxidoreductases"/>
</dbReference>
<dbReference type="Gene3D" id="3.40.50.720">
    <property type="entry name" value="NAD(P)-binding Rossmann-like Domain"/>
    <property type="match status" value="1"/>
</dbReference>
<evidence type="ECO:0000313" key="5">
    <source>
        <dbReference type="Proteomes" id="UP000076796"/>
    </source>
</evidence>
<dbReference type="GO" id="GO:0000166">
    <property type="term" value="F:nucleotide binding"/>
    <property type="evidence" value="ECO:0007669"/>
    <property type="project" value="InterPro"/>
</dbReference>
<dbReference type="Pfam" id="PF01408">
    <property type="entry name" value="GFO_IDH_MocA"/>
    <property type="match status" value="1"/>
</dbReference>
<evidence type="ECO:0000313" key="4">
    <source>
        <dbReference type="EMBL" id="KZS46689.1"/>
    </source>
</evidence>
<organism evidence="4 5">
    <name type="scientific">Paenibacillus glucanolyticus</name>
    <dbReference type="NCBI Taxonomy" id="59843"/>
    <lineage>
        <taxon>Bacteria</taxon>
        <taxon>Bacillati</taxon>
        <taxon>Bacillota</taxon>
        <taxon>Bacilli</taxon>
        <taxon>Bacillales</taxon>
        <taxon>Paenibacillaceae</taxon>
        <taxon>Paenibacillus</taxon>
    </lineage>
</organism>
<accession>A0A163JNF9</accession>
<dbReference type="InterPro" id="IPR004104">
    <property type="entry name" value="Gfo/Idh/MocA-like_OxRdtase_C"/>
</dbReference>
<dbReference type="SUPFAM" id="SSF55347">
    <property type="entry name" value="Glyceraldehyde-3-phosphate dehydrogenase-like, C-terminal domain"/>
    <property type="match status" value="1"/>
</dbReference>
<dbReference type="Proteomes" id="UP000076796">
    <property type="component" value="Unassembled WGS sequence"/>
</dbReference>
<dbReference type="AlphaFoldDB" id="A0A163JNF9"/>
<comment type="caution">
    <text evidence="4">The sequence shown here is derived from an EMBL/GenBank/DDBJ whole genome shotgun (WGS) entry which is preliminary data.</text>
</comment>
<sequence length="413" mass="46444">MKKYVLVGAGSRALYMFAKPMVTDWSHIAAFEGVYDANPLRARLLSEECGGIPVYDDFHEMIAAAKPDVVIVASTDYTHHTYIVQALSAGCDVISEKPMTIDEDKCREILQAEQASGKKVTVTFNLRFAPYFAAVKELLLQGAIGEIYHMDLEWFLDRRHGADYFRRWHAEMKNSGGLLVHKSTHHFDIMNWWMDSRPAEVHAFGTRRVYGDDRQEHGARCLTCHRKADCEFYMDIEKDPFIEQYYHQAEEEDGYIRDRCLFDSRIDIYDTMSVNVRYDNDAMLTYSLVAYSPYEGWRAAINGSKGRIEVSNIYSNADMKQVEASRIHIYRTDGSEEVVEVNTSAAGHGGGDAKLRKALFEGGIDDPLGQQADSSVGAESLLIGATANRSIAEGRALTLPDISPNFVNGSSLR</sequence>
<gene>
    <name evidence="4" type="ORF">AWU65_12555</name>
</gene>
<dbReference type="RefSeq" id="WP_063478462.1">
    <property type="nucleotide sequence ID" value="NZ_CP147845.1"/>
</dbReference>
<evidence type="ECO:0000259" key="3">
    <source>
        <dbReference type="Pfam" id="PF02894"/>
    </source>
</evidence>
<comment type="similarity">
    <text evidence="1">Belongs to the Gfo/Idh/MocA family.</text>
</comment>
<dbReference type="OrthoDB" id="9781031at2"/>
<dbReference type="InterPro" id="IPR000683">
    <property type="entry name" value="Gfo/Idh/MocA-like_OxRdtase_N"/>
</dbReference>